<accession>A0AAW1PHC1</accession>
<feature type="domain" description="SH3" evidence="4">
    <location>
        <begin position="1524"/>
        <end position="1582"/>
    </location>
</feature>
<feature type="compositionally biased region" description="Low complexity" evidence="3">
    <location>
        <begin position="916"/>
        <end position="928"/>
    </location>
</feature>
<feature type="region of interest" description="Disordered" evidence="3">
    <location>
        <begin position="1499"/>
        <end position="1523"/>
    </location>
</feature>
<comment type="caution">
    <text evidence="5">The sequence shown here is derived from an EMBL/GenBank/DDBJ whole genome shotgun (WGS) entry which is preliminary data.</text>
</comment>
<dbReference type="Proteomes" id="UP001489004">
    <property type="component" value="Unassembled WGS sequence"/>
</dbReference>
<proteinExistence type="predicted"/>
<feature type="region of interest" description="Disordered" evidence="3">
    <location>
        <begin position="1131"/>
        <end position="1166"/>
    </location>
</feature>
<evidence type="ECO:0000256" key="1">
    <source>
        <dbReference type="ARBA" id="ARBA00022443"/>
    </source>
</evidence>
<evidence type="ECO:0000313" key="5">
    <source>
        <dbReference type="EMBL" id="KAK9807563.1"/>
    </source>
</evidence>
<evidence type="ECO:0000313" key="6">
    <source>
        <dbReference type="Proteomes" id="UP001489004"/>
    </source>
</evidence>
<feature type="region of interest" description="Disordered" evidence="3">
    <location>
        <begin position="1231"/>
        <end position="1252"/>
    </location>
</feature>
<dbReference type="Pfam" id="PF00018">
    <property type="entry name" value="SH3_1"/>
    <property type="match status" value="1"/>
</dbReference>
<feature type="compositionally biased region" description="Low complexity" evidence="3">
    <location>
        <begin position="1236"/>
        <end position="1252"/>
    </location>
</feature>
<dbReference type="InterPro" id="IPR036028">
    <property type="entry name" value="SH3-like_dom_sf"/>
</dbReference>
<feature type="region of interest" description="Disordered" evidence="3">
    <location>
        <begin position="851"/>
        <end position="931"/>
    </location>
</feature>
<feature type="domain" description="SH3" evidence="4">
    <location>
        <begin position="1004"/>
        <end position="1063"/>
    </location>
</feature>
<evidence type="ECO:0000259" key="4">
    <source>
        <dbReference type="PROSITE" id="PS50002"/>
    </source>
</evidence>
<dbReference type="PROSITE" id="PS50002">
    <property type="entry name" value="SH3"/>
    <property type="match status" value="2"/>
</dbReference>
<dbReference type="Gene3D" id="2.30.30.40">
    <property type="entry name" value="SH3 Domains"/>
    <property type="match status" value="2"/>
</dbReference>
<dbReference type="PANTHER" id="PTHR48151">
    <property type="entry name" value="SH3 DOMAIN-CONTAINING PROTEIN"/>
    <property type="match status" value="1"/>
</dbReference>
<protein>
    <recommendedName>
        <fullName evidence="4">SH3 domain-containing protein</fullName>
    </recommendedName>
</protein>
<dbReference type="InterPro" id="IPR001452">
    <property type="entry name" value="SH3_domain"/>
</dbReference>
<keyword evidence="1 2" id="KW-0728">SH3 domain</keyword>
<dbReference type="InterPro" id="IPR053296">
    <property type="entry name" value="TSET_member_tstB"/>
</dbReference>
<feature type="compositionally biased region" description="Low complexity" evidence="3">
    <location>
        <begin position="870"/>
        <end position="884"/>
    </location>
</feature>
<keyword evidence="6" id="KW-1185">Reference proteome</keyword>
<dbReference type="PANTHER" id="PTHR48151:SF3">
    <property type="entry name" value="SH3 DOMAIN-CONTAINING PROTEIN"/>
    <property type="match status" value="1"/>
</dbReference>
<reference evidence="5 6" key="1">
    <citation type="journal article" date="2024" name="Nat. Commun.">
        <title>Phylogenomics reveals the evolutionary origins of lichenization in chlorophyte algae.</title>
        <authorList>
            <person name="Puginier C."/>
            <person name="Libourel C."/>
            <person name="Otte J."/>
            <person name="Skaloud P."/>
            <person name="Haon M."/>
            <person name="Grisel S."/>
            <person name="Petersen M."/>
            <person name="Berrin J.G."/>
            <person name="Delaux P.M."/>
            <person name="Dal Grande F."/>
            <person name="Keller J."/>
        </authorList>
    </citation>
    <scope>NUCLEOTIDE SEQUENCE [LARGE SCALE GENOMIC DNA]</scope>
    <source>
        <strain evidence="5 6">SAG 2043</strain>
    </source>
</reference>
<feature type="region of interest" description="Disordered" evidence="3">
    <location>
        <begin position="1267"/>
        <end position="1295"/>
    </location>
</feature>
<feature type="region of interest" description="Disordered" evidence="3">
    <location>
        <begin position="973"/>
        <end position="1001"/>
    </location>
</feature>
<feature type="region of interest" description="Disordered" evidence="3">
    <location>
        <begin position="1307"/>
        <end position="1339"/>
    </location>
</feature>
<evidence type="ECO:0000256" key="3">
    <source>
        <dbReference type="SAM" id="MobiDB-lite"/>
    </source>
</evidence>
<gene>
    <name evidence="5" type="ORF">WJX72_002624</name>
</gene>
<dbReference type="SUPFAM" id="SSF50044">
    <property type="entry name" value="SH3-domain"/>
    <property type="match status" value="2"/>
</dbReference>
<dbReference type="EMBL" id="JALJOR010000012">
    <property type="protein sequence ID" value="KAK9807563.1"/>
    <property type="molecule type" value="Genomic_DNA"/>
</dbReference>
<name>A0AAW1PHC1_9CHLO</name>
<dbReference type="Pfam" id="PF07653">
    <property type="entry name" value="SH3_2"/>
    <property type="match status" value="1"/>
</dbReference>
<evidence type="ECO:0000256" key="2">
    <source>
        <dbReference type="PROSITE-ProRule" id="PRU00192"/>
    </source>
</evidence>
<sequence>MAANGTPGGRGTEPQAPPAINSYIKSKLPKGEVASFTELARALGELRTTGDKGHKQLLGIVLPRLSQYEVLPATIVAQLLQLIQGADDKKLVRHVYYLLQLLLGGGSGGTPHPVPGSMAPSLVSELPPAVVEKAWEWVKSPDVDVTRQRLELRALAATAREVNGPLDKILLEAIDATLSRATSTSPVPAGKKARRKSTGDVWDLQTSAFSAARVALKGKAGDSVARKSFWGVVSLDPLGSRHALALAASAARQNAAKLIEEEKELAVLVNSAVQGYESSGFVVGSGDQKKVSPEKARGGGQGPNLADKWARVYMARLCASLCFADWTSTDTFVQGVGAPFWKMLVMLATKDKEDLVVLEAVKALFGYLPAPDAGLDGPAPPPVGKKDKARDAAELAEAKFRLRAWTYAAAQAESAAPMYIPKLQSPESATLFGAIAVRLRKALRTSWSPPLVCSACRTVGVMAESRARATLSVRAPKPVPAEVTRVMTLLSDELLSILEGASAAAERCAALEALLWAQLVGQPGNISPSSVLRLVSAGGGASSEPWSQHLLHSLLGTILRVLRVLPGNAHMLLGYAGAIAAASPSKIKAEQLTELWSTALALGAQGKLAALHAALEFLESSTPPIAAPTTGASKEELSKAAAEEAAWLDFQRSAAWWLGEYANVAADEYAGQGLKTAKGGIPDDELPLLGLSAGEVVALKALRNPQMAAVVSHLQHAVFTLPWVTRIAATQAMAKVAMRSEEPYRLQCYAVLSSLAASDPVTDPDTVGVASIVQPAVQILDAMYSTRIMLGKLQQQYSSEGNNWPVKVLESLRARHAKLAQQIEQHVCVMPAGVYYPLGALSRDIMGSVGAEVPEAPPPGGWKSAEKGADGSPAAASPGLSELLKQIKTPTTDSKTPFAEVPAKQFDSSDEDSDAESTALPPLDLGGADDLDKLTKNLGNRIKADDWKPKISWQNSFKSFPSMRNDFANNKAFADESPDYTPRASAERSASQFSPGEASGATNMMRARGQVIHAFEGINPEELTVRADQEVQVQAEVDGWLHCVNQYGDKGLVPASYVRLLDGTIDRSVASTAETPVATPRSPEFDPFAAGDPLADFLKVKAPAATSAFSAHKPSYSFGSDYDAPAPFAAHRPRHSFSSEAETPKASVYTPSRHKPATSFGSDAEAPTTTFAAPAHQPAPSFGSEAEASTFAAPAAARVLSTAVGSETQTSTAGAGASTFATTFLTHRESSFSVEAEPPAAATFTASPAAPTTDARAAVLPAISTTHRATHSFSSEAEAAPTPNTGGPNAWALPEVPMSSQVPAGFEADFGDAFGGQTFGDASSKPAAPTPGAATRSAAMDDDEIARLEQQISQEVDAMAASGTDLQPPVIRKLPSLDASPRFEASQPAANSQTAAVEADAAAVNAAEELAREQERARAGFVTSATPAAKGTGMEAALAAAIPEGAKEGRLRTSSMEEDGFDAALADQISREIDDMAQADDFDPGAFASTHAAVPAVATPRAESVRTAGGSPAASSVGASPTTPPARQAKVIYGFDAEAEEELTVNVLDEVVVHAEVDGWYQVTRVRDGQRGLVPASYVNVL</sequence>
<organism evidence="5 6">
    <name type="scientific">[Myrmecia] bisecta</name>
    <dbReference type="NCBI Taxonomy" id="41462"/>
    <lineage>
        <taxon>Eukaryota</taxon>
        <taxon>Viridiplantae</taxon>
        <taxon>Chlorophyta</taxon>
        <taxon>core chlorophytes</taxon>
        <taxon>Trebouxiophyceae</taxon>
        <taxon>Trebouxiales</taxon>
        <taxon>Trebouxiaceae</taxon>
        <taxon>Myrmecia</taxon>
    </lineage>
</organism>
<feature type="compositionally biased region" description="Low complexity" evidence="3">
    <location>
        <begin position="1507"/>
        <end position="1521"/>
    </location>
</feature>
<dbReference type="SMART" id="SM00326">
    <property type="entry name" value="SH3"/>
    <property type="match status" value="2"/>
</dbReference>